<feature type="transmembrane region" description="Helical" evidence="6">
    <location>
        <begin position="223"/>
        <end position="245"/>
    </location>
</feature>
<feature type="transmembrane region" description="Helical" evidence="6">
    <location>
        <begin position="294"/>
        <end position="314"/>
    </location>
</feature>
<evidence type="ECO:0000256" key="5">
    <source>
        <dbReference type="ARBA" id="ARBA00023136"/>
    </source>
</evidence>
<keyword evidence="2" id="KW-0813">Transport</keyword>
<dbReference type="SUPFAM" id="SSF103473">
    <property type="entry name" value="MFS general substrate transporter"/>
    <property type="match status" value="1"/>
</dbReference>
<dbReference type="PANTHER" id="PTHR43791:SF46">
    <property type="entry name" value="MAJOR FACILITATOR SUPERFAMILY (MFS) PROFILE DOMAIN-CONTAINING PROTEIN-RELATED"/>
    <property type="match status" value="1"/>
</dbReference>
<dbReference type="Pfam" id="PF07690">
    <property type="entry name" value="MFS_1"/>
    <property type="match status" value="1"/>
</dbReference>
<dbReference type="Gene3D" id="1.20.1250.20">
    <property type="entry name" value="MFS general substrate transporter like domains"/>
    <property type="match status" value="2"/>
</dbReference>
<feature type="transmembrane region" description="Helical" evidence="6">
    <location>
        <begin position="190"/>
        <end position="211"/>
    </location>
</feature>
<dbReference type="InterPro" id="IPR036259">
    <property type="entry name" value="MFS_trans_sf"/>
</dbReference>
<keyword evidence="3 6" id="KW-0812">Transmembrane</keyword>
<dbReference type="Proteomes" id="UP000182658">
    <property type="component" value="Unassembled WGS sequence"/>
</dbReference>
<dbReference type="GO" id="GO:0022857">
    <property type="term" value="F:transmembrane transporter activity"/>
    <property type="evidence" value="ECO:0007669"/>
    <property type="project" value="InterPro"/>
</dbReference>
<dbReference type="FunFam" id="1.20.1250.20:FF:000034">
    <property type="entry name" value="MFS general substrate transporter"/>
    <property type="match status" value="1"/>
</dbReference>
<dbReference type="PANTHER" id="PTHR43791">
    <property type="entry name" value="PERMEASE-RELATED"/>
    <property type="match status" value="1"/>
</dbReference>
<feature type="domain" description="Major facilitator superfamily (MFS) profile" evidence="7">
    <location>
        <begin position="59"/>
        <end position="479"/>
    </location>
</feature>
<feature type="transmembrane region" description="Helical" evidence="6">
    <location>
        <begin position="419"/>
        <end position="439"/>
    </location>
</feature>
<dbReference type="InterPro" id="IPR020846">
    <property type="entry name" value="MFS_dom"/>
</dbReference>
<sequence>MFGKDAAPKEKPVADHATGVGDIVNAGSDGELGEYDELAVRCPPHTTEKQLKARIDYHILPYIIILYLAAFLDRVNVANAKSFNLLQDLGIDPKDPNSTQYNTLLVIFFVPYIILEIPSNIFLKRLSPRLWLSLCCIGFGLVTALQGVAQSYGGLLAARFFLGVFECGMFPGCFYLISMWYKRSEAQKRYSLFFSSTSLAGAFGGLLASAIGKMDGMRGYHGWRWIFILEGSATFLIGIVFLFTFPSFPEEATWLREDERAYIKARLQADQGRNAADRKVTFRDVITVMKDYKIWLGGFMYFGMIVPAYGYAYFSTTILQTYHFSPIQTQLRSVAPWASAFGFGMLIAVFSDWSKHRFLYALLPIFIAIAGFAILLNVHTNLDLEYAALFLTCMGTYSAMPVIVCWFNMNLAGHHRRSIGSAWQIGFGNIGGIIATYSFLQHDAPYYRNGYRIAISFLCFAGASVVAYAAAITWENRKKDKAIRDVGMTDYEKTELGDLNPDFRYML</sequence>
<dbReference type="PROSITE" id="PS50850">
    <property type="entry name" value="MFS"/>
    <property type="match status" value="1"/>
</dbReference>
<organism evidence="8 9">
    <name type="scientific">Coniochaeta ligniaria NRRL 30616</name>
    <dbReference type="NCBI Taxonomy" id="1408157"/>
    <lineage>
        <taxon>Eukaryota</taxon>
        <taxon>Fungi</taxon>
        <taxon>Dikarya</taxon>
        <taxon>Ascomycota</taxon>
        <taxon>Pezizomycotina</taxon>
        <taxon>Sordariomycetes</taxon>
        <taxon>Sordariomycetidae</taxon>
        <taxon>Coniochaetales</taxon>
        <taxon>Coniochaetaceae</taxon>
        <taxon>Coniochaeta</taxon>
    </lineage>
</organism>
<accession>A0A1J7J2H6</accession>
<evidence type="ECO:0000256" key="3">
    <source>
        <dbReference type="ARBA" id="ARBA00022692"/>
    </source>
</evidence>
<dbReference type="AlphaFoldDB" id="A0A1J7J2H6"/>
<dbReference type="OrthoDB" id="2985014at2759"/>
<feature type="transmembrane region" description="Helical" evidence="6">
    <location>
        <begin position="155"/>
        <end position="178"/>
    </location>
</feature>
<feature type="transmembrane region" description="Helical" evidence="6">
    <location>
        <begin position="99"/>
        <end position="118"/>
    </location>
</feature>
<comment type="subcellular location">
    <subcellularLocation>
        <location evidence="1">Membrane</location>
        <topology evidence="1">Multi-pass membrane protein</topology>
    </subcellularLocation>
</comment>
<feature type="transmembrane region" description="Helical" evidence="6">
    <location>
        <begin position="386"/>
        <end position="407"/>
    </location>
</feature>
<proteinExistence type="predicted"/>
<protein>
    <submittedName>
        <fullName evidence="8">MFS general substrate transporter</fullName>
    </submittedName>
</protein>
<feature type="transmembrane region" description="Helical" evidence="6">
    <location>
        <begin position="358"/>
        <end position="380"/>
    </location>
</feature>
<dbReference type="InParanoid" id="A0A1J7J2H6"/>
<reference evidence="8 9" key="1">
    <citation type="submission" date="2016-10" db="EMBL/GenBank/DDBJ databases">
        <title>Draft genome sequence of Coniochaeta ligniaria NRRL30616, a lignocellulolytic fungus for bioabatement of inhibitors in plant biomass hydrolysates.</title>
        <authorList>
            <consortium name="DOE Joint Genome Institute"/>
            <person name="Jimenez D.J."/>
            <person name="Hector R.E."/>
            <person name="Riley R."/>
            <person name="Sun H."/>
            <person name="Grigoriev I.V."/>
            <person name="Van Elsas J.D."/>
            <person name="Nichols N.N."/>
        </authorList>
    </citation>
    <scope>NUCLEOTIDE SEQUENCE [LARGE SCALE GENOMIC DNA]</scope>
    <source>
        <strain evidence="8 9">NRRL 30616</strain>
    </source>
</reference>
<feature type="transmembrane region" description="Helical" evidence="6">
    <location>
        <begin position="59"/>
        <end position="79"/>
    </location>
</feature>
<feature type="transmembrane region" description="Helical" evidence="6">
    <location>
        <begin position="451"/>
        <end position="474"/>
    </location>
</feature>
<evidence type="ECO:0000259" key="7">
    <source>
        <dbReference type="PROSITE" id="PS50850"/>
    </source>
</evidence>
<dbReference type="InterPro" id="IPR011701">
    <property type="entry name" value="MFS"/>
</dbReference>
<evidence type="ECO:0000313" key="8">
    <source>
        <dbReference type="EMBL" id="OIW33677.1"/>
    </source>
</evidence>
<evidence type="ECO:0000256" key="6">
    <source>
        <dbReference type="SAM" id="Phobius"/>
    </source>
</evidence>
<dbReference type="FunFam" id="1.20.1250.20:FF:000068">
    <property type="entry name" value="MFS general substrate transporter"/>
    <property type="match status" value="1"/>
</dbReference>
<keyword evidence="4 6" id="KW-1133">Transmembrane helix</keyword>
<keyword evidence="5 6" id="KW-0472">Membrane</keyword>
<gene>
    <name evidence="8" type="ORF">CONLIGDRAFT_628591</name>
</gene>
<evidence type="ECO:0000256" key="1">
    <source>
        <dbReference type="ARBA" id="ARBA00004141"/>
    </source>
</evidence>
<evidence type="ECO:0000313" key="9">
    <source>
        <dbReference type="Proteomes" id="UP000182658"/>
    </source>
</evidence>
<keyword evidence="9" id="KW-1185">Reference proteome</keyword>
<evidence type="ECO:0000256" key="4">
    <source>
        <dbReference type="ARBA" id="ARBA00022989"/>
    </source>
</evidence>
<dbReference type="EMBL" id="KV875094">
    <property type="protein sequence ID" value="OIW33677.1"/>
    <property type="molecule type" value="Genomic_DNA"/>
</dbReference>
<name>A0A1J7J2H6_9PEZI</name>
<evidence type="ECO:0000256" key="2">
    <source>
        <dbReference type="ARBA" id="ARBA00022448"/>
    </source>
</evidence>
<feature type="transmembrane region" description="Helical" evidence="6">
    <location>
        <begin position="334"/>
        <end position="351"/>
    </location>
</feature>
<dbReference type="GO" id="GO:0005886">
    <property type="term" value="C:plasma membrane"/>
    <property type="evidence" value="ECO:0007669"/>
    <property type="project" value="TreeGrafter"/>
</dbReference>
<feature type="transmembrane region" description="Helical" evidence="6">
    <location>
        <begin position="130"/>
        <end position="149"/>
    </location>
</feature>